<dbReference type="InterPro" id="IPR007016">
    <property type="entry name" value="O-antigen_ligase-rel_domated"/>
</dbReference>
<evidence type="ECO:0000256" key="4">
    <source>
        <dbReference type="ARBA" id="ARBA00023136"/>
    </source>
</evidence>
<dbReference type="Proteomes" id="UP000034493">
    <property type="component" value="Unassembled WGS sequence"/>
</dbReference>
<dbReference type="EMBL" id="LCBC01000008">
    <property type="protein sequence ID" value="KKS04204.1"/>
    <property type="molecule type" value="Genomic_DNA"/>
</dbReference>
<feature type="transmembrane region" description="Helical" evidence="5">
    <location>
        <begin position="35"/>
        <end position="58"/>
    </location>
</feature>
<feature type="domain" description="O-antigen ligase-related" evidence="6">
    <location>
        <begin position="222"/>
        <end position="349"/>
    </location>
</feature>
<comment type="caution">
    <text evidence="7">The sequence shown here is derived from an EMBL/GenBank/DDBJ whole genome shotgun (WGS) entry which is preliminary data.</text>
</comment>
<accession>A0A0G0VTK4</accession>
<dbReference type="GO" id="GO:0016020">
    <property type="term" value="C:membrane"/>
    <property type="evidence" value="ECO:0007669"/>
    <property type="project" value="UniProtKB-SubCell"/>
</dbReference>
<evidence type="ECO:0000256" key="5">
    <source>
        <dbReference type="SAM" id="Phobius"/>
    </source>
</evidence>
<keyword evidence="2 5" id="KW-0812">Transmembrane</keyword>
<dbReference type="AlphaFoldDB" id="A0A0G0VTK4"/>
<reference evidence="7 8" key="1">
    <citation type="journal article" date="2015" name="Nature">
        <title>rRNA introns, odd ribosomes, and small enigmatic genomes across a large radiation of phyla.</title>
        <authorList>
            <person name="Brown C.T."/>
            <person name="Hug L.A."/>
            <person name="Thomas B.C."/>
            <person name="Sharon I."/>
            <person name="Castelle C.J."/>
            <person name="Singh A."/>
            <person name="Wilkins M.J."/>
            <person name="Williams K.H."/>
            <person name="Banfield J.F."/>
        </authorList>
    </citation>
    <scope>NUCLEOTIDE SEQUENCE [LARGE SCALE GENOMIC DNA]</scope>
</reference>
<feature type="transmembrane region" description="Helical" evidence="5">
    <location>
        <begin position="332"/>
        <end position="356"/>
    </location>
</feature>
<feature type="transmembrane region" description="Helical" evidence="5">
    <location>
        <begin position="107"/>
        <end position="127"/>
    </location>
</feature>
<evidence type="ECO:0000256" key="1">
    <source>
        <dbReference type="ARBA" id="ARBA00004141"/>
    </source>
</evidence>
<feature type="transmembrane region" description="Helical" evidence="5">
    <location>
        <begin position="139"/>
        <end position="157"/>
    </location>
</feature>
<evidence type="ECO:0000313" key="7">
    <source>
        <dbReference type="EMBL" id="KKS04204.1"/>
    </source>
</evidence>
<comment type="subcellular location">
    <subcellularLocation>
        <location evidence="1">Membrane</location>
        <topology evidence="1">Multi-pass membrane protein</topology>
    </subcellularLocation>
</comment>
<evidence type="ECO:0000256" key="2">
    <source>
        <dbReference type="ARBA" id="ARBA00022692"/>
    </source>
</evidence>
<dbReference type="Pfam" id="PF04932">
    <property type="entry name" value="Wzy_C"/>
    <property type="match status" value="1"/>
</dbReference>
<dbReference type="PANTHER" id="PTHR37422:SF23">
    <property type="entry name" value="TEICHURONIC ACID BIOSYNTHESIS PROTEIN TUAE"/>
    <property type="match status" value="1"/>
</dbReference>
<sequence>MRKSDLLFLAVLAVVPVQLGKFFWPQFSYVLGLRIDYLALTLYLSDLVVIGYFLVFVFKNLLAGQRTRKNLQKIILPKNDLLIAFLIFNLYLIFNAAYVSISPWVSLWFSLKFLEVSILAIMASIAFSNEKLARSIRLVLTFSLIWQSALIMLQFSFQRSLGLWFLGERSFSSSTVAIAHFQILSTQYLRPYGTFPHPNVAAAFLVIYLAILASYKLPMVPSIFSVLAVLISHSQAALLALLASVISKTRKIKYLIIEGIFAVLFLWIFFKVLIQSQIASVAERIVLAQAAFDMAKVHPVLGIGSGNFIFELAKLNLISIAEIRLLQPVHNVFLLILAENGIIGLLLFALLLWLILKNATTRSKIALFIILMLFFSFDHFLWTLQQGRLLLALAIGYIVSKQKIDGVKSNRV</sequence>
<feature type="transmembrane region" description="Helical" evidence="5">
    <location>
        <begin position="365"/>
        <end position="384"/>
    </location>
</feature>
<feature type="transmembrane region" description="Helical" evidence="5">
    <location>
        <begin position="254"/>
        <end position="274"/>
    </location>
</feature>
<keyword evidence="4 5" id="KW-0472">Membrane</keyword>
<feature type="transmembrane region" description="Helical" evidence="5">
    <location>
        <begin position="79"/>
        <end position="101"/>
    </location>
</feature>
<feature type="transmembrane region" description="Helical" evidence="5">
    <location>
        <begin position="223"/>
        <end position="242"/>
    </location>
</feature>
<protein>
    <submittedName>
        <fullName evidence="7">O-antigen polymerase</fullName>
    </submittedName>
</protein>
<dbReference type="PANTHER" id="PTHR37422">
    <property type="entry name" value="TEICHURONIC ACID BIOSYNTHESIS PROTEIN TUAE"/>
    <property type="match status" value="1"/>
</dbReference>
<organism evidence="7 8">
    <name type="scientific">Candidatus Curtissbacteria bacterium GW2011_GWA2_41_24</name>
    <dbReference type="NCBI Taxonomy" id="1618411"/>
    <lineage>
        <taxon>Bacteria</taxon>
        <taxon>Candidatus Curtissiibacteriota</taxon>
    </lineage>
</organism>
<feature type="transmembrane region" description="Helical" evidence="5">
    <location>
        <begin position="200"/>
        <end position="217"/>
    </location>
</feature>
<name>A0A0G0VTK4_9BACT</name>
<evidence type="ECO:0000313" key="8">
    <source>
        <dbReference type="Proteomes" id="UP000034493"/>
    </source>
</evidence>
<dbReference type="InterPro" id="IPR051533">
    <property type="entry name" value="WaaL-like"/>
</dbReference>
<gene>
    <name evidence="7" type="ORF">UU56_C0008G0011</name>
</gene>
<evidence type="ECO:0000256" key="3">
    <source>
        <dbReference type="ARBA" id="ARBA00022989"/>
    </source>
</evidence>
<keyword evidence="3 5" id="KW-1133">Transmembrane helix</keyword>
<evidence type="ECO:0000259" key="6">
    <source>
        <dbReference type="Pfam" id="PF04932"/>
    </source>
</evidence>
<proteinExistence type="predicted"/>